<evidence type="ECO:0000313" key="1">
    <source>
        <dbReference type="EMBL" id="MWA03637.1"/>
    </source>
</evidence>
<dbReference type="AlphaFoldDB" id="A0A6I4MHZ4"/>
<dbReference type="RefSeq" id="WP_151596180.1">
    <property type="nucleotide sequence ID" value="NZ_WBMS02000021.1"/>
</dbReference>
<comment type="caution">
    <text evidence="1">The sequence shown here is derived from an EMBL/GenBank/DDBJ whole genome shotgun (WGS) entry which is preliminary data.</text>
</comment>
<accession>A0A6I4MHZ4</accession>
<dbReference type="Proteomes" id="UP000462055">
    <property type="component" value="Unassembled WGS sequence"/>
</dbReference>
<name>A0A6I4MHZ4_9ACTN</name>
<sequence length="78" mass="8341">MRLGRLPEDAVARMARDLLGAAPGEDLLALLRQAGGRPLMVVEIVRDLLGAGSIAWTDAVAHLSGEPTRCRRPRPATD</sequence>
<evidence type="ECO:0000313" key="2">
    <source>
        <dbReference type="Proteomes" id="UP000462055"/>
    </source>
</evidence>
<protein>
    <submittedName>
        <fullName evidence="1">Uncharacterized protein</fullName>
    </submittedName>
</protein>
<dbReference type="EMBL" id="WBMS02000021">
    <property type="protein sequence ID" value="MWA03637.1"/>
    <property type="molecule type" value="Genomic_DNA"/>
</dbReference>
<keyword evidence="2" id="KW-1185">Reference proteome</keyword>
<reference evidence="1" key="1">
    <citation type="submission" date="2019-12" db="EMBL/GenBank/DDBJ databases">
        <title>Actinomadura physcomitrii sp. nov., a novel actinomycete isolated from moss [Physcomitrium sphaericum (Ludw) Fuernr].</title>
        <authorList>
            <person name="Zhuang X."/>
        </authorList>
    </citation>
    <scope>NUCLEOTIDE SEQUENCE [LARGE SCALE GENOMIC DNA]</scope>
    <source>
        <strain evidence="1">LD22</strain>
    </source>
</reference>
<organism evidence="1 2">
    <name type="scientific">Actinomadura physcomitrii</name>
    <dbReference type="NCBI Taxonomy" id="2650748"/>
    <lineage>
        <taxon>Bacteria</taxon>
        <taxon>Bacillati</taxon>
        <taxon>Actinomycetota</taxon>
        <taxon>Actinomycetes</taxon>
        <taxon>Streptosporangiales</taxon>
        <taxon>Thermomonosporaceae</taxon>
        <taxon>Actinomadura</taxon>
    </lineage>
</organism>
<proteinExistence type="predicted"/>
<gene>
    <name evidence="1" type="ORF">F8568_025290</name>
</gene>